<dbReference type="Proteomes" id="UP001197093">
    <property type="component" value="Unassembled WGS sequence"/>
</dbReference>
<keyword evidence="3" id="KW-0560">Oxidoreductase</keyword>
<dbReference type="AlphaFoldDB" id="A0AAD4I1I8"/>
<dbReference type="Pfam" id="PF13561">
    <property type="entry name" value="adh_short_C2"/>
    <property type="match status" value="1"/>
</dbReference>
<accession>A0AAD4I1I8</accession>
<comment type="caution">
    <text evidence="4">The sequence shown here is derived from an EMBL/GenBank/DDBJ whole genome shotgun (WGS) entry which is preliminary data.</text>
</comment>
<organism evidence="4 5">
    <name type="scientific">Staphylotrichum longicolle</name>
    <dbReference type="NCBI Taxonomy" id="669026"/>
    <lineage>
        <taxon>Eukaryota</taxon>
        <taxon>Fungi</taxon>
        <taxon>Dikarya</taxon>
        <taxon>Ascomycota</taxon>
        <taxon>Pezizomycotina</taxon>
        <taxon>Sordariomycetes</taxon>
        <taxon>Sordariomycetidae</taxon>
        <taxon>Sordariales</taxon>
        <taxon>Chaetomiaceae</taxon>
        <taxon>Staphylotrichum</taxon>
    </lineage>
</organism>
<reference evidence="4" key="1">
    <citation type="submission" date="2023-02" db="EMBL/GenBank/DDBJ databases">
        <authorList>
            <person name="Palmer J.M."/>
        </authorList>
    </citation>
    <scope>NUCLEOTIDE SEQUENCE</scope>
    <source>
        <strain evidence="4">FW57</strain>
    </source>
</reference>
<protein>
    <recommendedName>
        <fullName evidence="6">Short chain type dehydrogenase</fullName>
    </recommendedName>
</protein>
<name>A0AAD4I1I8_9PEZI</name>
<evidence type="ECO:0000256" key="1">
    <source>
        <dbReference type="ARBA" id="ARBA00006484"/>
    </source>
</evidence>
<dbReference type="PANTHER" id="PTHR48107">
    <property type="entry name" value="NADPH-DEPENDENT ALDEHYDE REDUCTASE-LIKE PROTEIN, CHLOROPLASTIC-RELATED"/>
    <property type="match status" value="1"/>
</dbReference>
<evidence type="ECO:0000313" key="5">
    <source>
        <dbReference type="Proteomes" id="UP001197093"/>
    </source>
</evidence>
<dbReference type="Gene3D" id="3.40.50.720">
    <property type="entry name" value="NAD(P)-binding Rossmann-like Domain"/>
    <property type="match status" value="1"/>
</dbReference>
<dbReference type="GO" id="GO:0016614">
    <property type="term" value="F:oxidoreductase activity, acting on CH-OH group of donors"/>
    <property type="evidence" value="ECO:0007669"/>
    <property type="project" value="UniProtKB-ARBA"/>
</dbReference>
<proteinExistence type="inferred from homology"/>
<dbReference type="CDD" id="cd05233">
    <property type="entry name" value="SDR_c"/>
    <property type="match status" value="1"/>
</dbReference>
<evidence type="ECO:0000256" key="3">
    <source>
        <dbReference type="ARBA" id="ARBA00023002"/>
    </source>
</evidence>
<sequence length="271" mass="28270">MGSTILSPAVTQTLFEKVAIVTGSNSGIGLAIAKELAARGASVVINYPFSSLTAEGNEAASNLPTKSIAVLADMSTVEGPQILVDAAVTEFGRVDILVNNAALAVNLPLEEQTLEHWDALVNLNGRGPFLLTKAVLPHLPKAGGRIVNICSVSARGPPPLQTIYAGTKGMVDSFTRCWAKELPPKYGCTVNAVSPGPTATEGFLAAGEEAMKVLQPTIDATPAGKRMGKPEEVAYAVAFLCEERSSWVNGTHIFVNGGLYAPNVKAEGLQS</sequence>
<dbReference type="EMBL" id="JAHCVI010000001">
    <property type="protein sequence ID" value="KAG7291211.1"/>
    <property type="molecule type" value="Genomic_DNA"/>
</dbReference>
<dbReference type="InterPro" id="IPR036291">
    <property type="entry name" value="NAD(P)-bd_dom_sf"/>
</dbReference>
<evidence type="ECO:0000313" key="4">
    <source>
        <dbReference type="EMBL" id="KAG7291211.1"/>
    </source>
</evidence>
<dbReference type="FunFam" id="3.40.50.720:FF:000084">
    <property type="entry name" value="Short-chain dehydrogenase reductase"/>
    <property type="match status" value="1"/>
</dbReference>
<evidence type="ECO:0000256" key="2">
    <source>
        <dbReference type="ARBA" id="ARBA00022857"/>
    </source>
</evidence>
<evidence type="ECO:0008006" key="6">
    <source>
        <dbReference type="Google" id="ProtNLM"/>
    </source>
</evidence>
<dbReference type="PRINTS" id="PR00080">
    <property type="entry name" value="SDRFAMILY"/>
</dbReference>
<dbReference type="PRINTS" id="PR00081">
    <property type="entry name" value="GDHRDH"/>
</dbReference>
<dbReference type="InterPro" id="IPR002347">
    <property type="entry name" value="SDR_fam"/>
</dbReference>
<keyword evidence="2" id="KW-0521">NADP</keyword>
<comment type="similarity">
    <text evidence="1">Belongs to the short-chain dehydrogenases/reductases (SDR) family.</text>
</comment>
<dbReference type="SUPFAM" id="SSF51735">
    <property type="entry name" value="NAD(P)-binding Rossmann-fold domains"/>
    <property type="match status" value="1"/>
</dbReference>
<dbReference type="PANTHER" id="PTHR48107:SF7">
    <property type="entry name" value="RE15974P"/>
    <property type="match status" value="1"/>
</dbReference>
<keyword evidence="5" id="KW-1185">Reference proteome</keyword>
<gene>
    <name evidence="4" type="ORF">NEMBOFW57_001223</name>
</gene>